<dbReference type="EMBL" id="SKBQ01000075">
    <property type="protein sequence ID" value="TPX08698.1"/>
    <property type="molecule type" value="Genomic_DNA"/>
</dbReference>
<evidence type="ECO:0000256" key="1">
    <source>
        <dbReference type="ARBA" id="ARBA00004613"/>
    </source>
</evidence>
<evidence type="ECO:0000256" key="10">
    <source>
        <dbReference type="ARBA" id="ARBA00023316"/>
    </source>
</evidence>
<comment type="function">
    <text evidence="12">Pectinolytic enzyme involved in the degradation of xylogalacturonan (xga), a galacturonan backbone heavily substituted with xylose, and which is one important component of the hairy regions of pectin. Activity requires a galacturonic acid backbone substituted with xylose.</text>
</comment>
<dbReference type="Gene3D" id="2.160.20.10">
    <property type="entry name" value="Single-stranded right-handed beta-helix, Pectin lyase-like"/>
    <property type="match status" value="1"/>
</dbReference>
<dbReference type="GO" id="GO:0071555">
    <property type="term" value="P:cell wall organization"/>
    <property type="evidence" value="ECO:0007669"/>
    <property type="project" value="UniProtKB-KW"/>
</dbReference>
<dbReference type="AlphaFoldDB" id="A0A507AV30"/>
<dbReference type="PANTHER" id="PTHR31736:SF9">
    <property type="entry name" value="ENDO-XYLOGALACTURONAN HYDROLASE A-RELATED"/>
    <property type="match status" value="1"/>
</dbReference>
<evidence type="ECO:0000256" key="2">
    <source>
        <dbReference type="ARBA" id="ARBA00008834"/>
    </source>
</evidence>
<evidence type="ECO:0000256" key="14">
    <source>
        <dbReference type="RuleBase" id="RU361169"/>
    </source>
</evidence>
<dbReference type="InterPro" id="IPR011050">
    <property type="entry name" value="Pectin_lyase_fold/virulence"/>
</dbReference>
<evidence type="ECO:0000256" key="8">
    <source>
        <dbReference type="ARBA" id="ARBA00023277"/>
    </source>
</evidence>
<keyword evidence="8" id="KW-0119">Carbohydrate metabolism</keyword>
<evidence type="ECO:0000256" key="6">
    <source>
        <dbReference type="ARBA" id="ARBA00022801"/>
    </source>
</evidence>
<dbReference type="PANTHER" id="PTHR31736">
    <property type="match status" value="1"/>
</dbReference>
<evidence type="ECO:0000256" key="15">
    <source>
        <dbReference type="SAM" id="SignalP"/>
    </source>
</evidence>
<dbReference type="PROSITE" id="PS00502">
    <property type="entry name" value="POLYGALACTURONASE"/>
    <property type="match status" value="1"/>
</dbReference>
<dbReference type="STRING" id="1093900.A0A507AV30"/>
<keyword evidence="5" id="KW-0677">Repeat</keyword>
<evidence type="ECO:0000256" key="12">
    <source>
        <dbReference type="ARBA" id="ARBA00037278"/>
    </source>
</evidence>
<dbReference type="GO" id="GO:0045490">
    <property type="term" value="P:pectin catabolic process"/>
    <property type="evidence" value="ECO:0007669"/>
    <property type="project" value="UniProtKB-ARBA"/>
</dbReference>
<evidence type="ECO:0000256" key="11">
    <source>
        <dbReference type="ARBA" id="ARBA00023326"/>
    </source>
</evidence>
<evidence type="ECO:0000256" key="13">
    <source>
        <dbReference type="PROSITE-ProRule" id="PRU10052"/>
    </source>
</evidence>
<dbReference type="Pfam" id="PF00295">
    <property type="entry name" value="Glyco_hydro_28"/>
    <property type="match status" value="1"/>
</dbReference>
<evidence type="ECO:0000256" key="5">
    <source>
        <dbReference type="ARBA" id="ARBA00022737"/>
    </source>
</evidence>
<accession>A0A507AV30</accession>
<dbReference type="GO" id="GO:0005576">
    <property type="term" value="C:extracellular region"/>
    <property type="evidence" value="ECO:0007669"/>
    <property type="project" value="UniProtKB-SubCell"/>
</dbReference>
<comment type="subcellular location">
    <subcellularLocation>
        <location evidence="1">Secreted</location>
    </subcellularLocation>
</comment>
<evidence type="ECO:0000313" key="16">
    <source>
        <dbReference type="EMBL" id="TPX08698.1"/>
    </source>
</evidence>
<dbReference type="Proteomes" id="UP000319257">
    <property type="component" value="Unassembled WGS sequence"/>
</dbReference>
<dbReference type="GO" id="GO:0004650">
    <property type="term" value="F:polygalacturonase activity"/>
    <property type="evidence" value="ECO:0007669"/>
    <property type="project" value="InterPro"/>
</dbReference>
<evidence type="ECO:0000256" key="7">
    <source>
        <dbReference type="ARBA" id="ARBA00023180"/>
    </source>
</evidence>
<evidence type="ECO:0008006" key="18">
    <source>
        <dbReference type="Google" id="ProtNLM"/>
    </source>
</evidence>
<dbReference type="GeneID" id="41977334"/>
<comment type="similarity">
    <text evidence="2 14">Belongs to the glycosyl hydrolase 28 family.</text>
</comment>
<keyword evidence="4 15" id="KW-0732">Signal</keyword>
<evidence type="ECO:0000313" key="17">
    <source>
        <dbReference type="Proteomes" id="UP000319257"/>
    </source>
</evidence>
<keyword evidence="7" id="KW-0325">Glycoprotein</keyword>
<proteinExistence type="inferred from homology"/>
<dbReference type="SUPFAM" id="SSF51126">
    <property type="entry name" value="Pectin lyase-like"/>
    <property type="match status" value="1"/>
</dbReference>
<gene>
    <name evidence="16" type="ORF">E0L32_009887</name>
</gene>
<feature type="signal peptide" evidence="15">
    <location>
        <begin position="1"/>
        <end position="17"/>
    </location>
</feature>
<keyword evidence="17" id="KW-1185">Reference proteome</keyword>
<feature type="chain" id="PRO_5021392258" description="Endo-polygalacturonase" evidence="15">
    <location>
        <begin position="18"/>
        <end position="406"/>
    </location>
</feature>
<dbReference type="InterPro" id="IPR012334">
    <property type="entry name" value="Pectin_lyas_fold"/>
</dbReference>
<keyword evidence="11" id="KW-0624">Polysaccharide degradation</keyword>
<evidence type="ECO:0000256" key="9">
    <source>
        <dbReference type="ARBA" id="ARBA00023295"/>
    </source>
</evidence>
<keyword evidence="9 14" id="KW-0326">Glycosidase</keyword>
<dbReference type="InParanoid" id="A0A507AV30"/>
<dbReference type="SMART" id="SM00710">
    <property type="entry name" value="PbH1"/>
    <property type="match status" value="5"/>
</dbReference>
<evidence type="ECO:0000256" key="3">
    <source>
        <dbReference type="ARBA" id="ARBA00022525"/>
    </source>
</evidence>
<organism evidence="16 17">
    <name type="scientific">Thyridium curvatum</name>
    <dbReference type="NCBI Taxonomy" id="1093900"/>
    <lineage>
        <taxon>Eukaryota</taxon>
        <taxon>Fungi</taxon>
        <taxon>Dikarya</taxon>
        <taxon>Ascomycota</taxon>
        <taxon>Pezizomycotina</taxon>
        <taxon>Sordariomycetes</taxon>
        <taxon>Sordariomycetidae</taxon>
        <taxon>Thyridiales</taxon>
        <taxon>Thyridiaceae</taxon>
        <taxon>Thyridium</taxon>
    </lineage>
</organism>
<reference evidence="16 17" key="1">
    <citation type="submission" date="2019-06" db="EMBL/GenBank/DDBJ databases">
        <title>Draft genome sequence of the filamentous fungus Phialemoniopsis curvata isolated from diesel fuel.</title>
        <authorList>
            <person name="Varaljay V.A."/>
            <person name="Lyon W.J."/>
            <person name="Crouch A.L."/>
            <person name="Drake C.E."/>
            <person name="Hollomon J.M."/>
            <person name="Nadeau L.J."/>
            <person name="Nunn H.S."/>
            <person name="Stevenson B.S."/>
            <person name="Bojanowski C.L."/>
            <person name="Crookes-Goodson W.J."/>
        </authorList>
    </citation>
    <scope>NUCLEOTIDE SEQUENCE [LARGE SCALE GENOMIC DNA]</scope>
    <source>
        <strain evidence="16 17">D216</strain>
    </source>
</reference>
<dbReference type="RefSeq" id="XP_030990409.1">
    <property type="nucleotide sequence ID" value="XM_031144899.1"/>
</dbReference>
<protein>
    <recommendedName>
        <fullName evidence="18">Endo-polygalacturonase</fullName>
    </recommendedName>
</protein>
<dbReference type="OrthoDB" id="187139at2759"/>
<keyword evidence="3" id="KW-0964">Secreted</keyword>
<name>A0A507AV30_9PEZI</name>
<comment type="caution">
    <text evidence="16">The sequence shown here is derived from an EMBL/GenBank/DDBJ whole genome shotgun (WGS) entry which is preliminary data.</text>
</comment>
<feature type="active site" evidence="13">
    <location>
        <position position="249"/>
    </location>
</feature>
<keyword evidence="10" id="KW-0961">Cell wall biogenesis/degradation</keyword>
<dbReference type="InterPro" id="IPR006626">
    <property type="entry name" value="PbH1"/>
</dbReference>
<keyword evidence="6 14" id="KW-0378">Hydrolase</keyword>
<dbReference type="InterPro" id="IPR000743">
    <property type="entry name" value="Glyco_hydro_28"/>
</dbReference>
<sequence length="406" mass="41741">MKATILALLYAAGAANAATISRDDATPLVFKRGSTCTPKAGGSESIDDVPAIQAAIASCPSGTIVIPSGTIYHINSVFSFAGCAGCTLQVEGTLKVTGDTDYWQGRKAIFLLDKIAGATVVSTTGSGLIDGSGQAAWDRFARDKTYRRPTLFYVSGSRDVVVDNMRLINAPNVFHSARDGSANVRYTRNTLSAVSSSGNPPKNTDGWDIGAASHVAVERSSVVNDDDCVALKPGADYVTVTDITCTGSHGISVGSLGGGAGKTDSVTNVYVSGATMVDSTKAAGIKLYPGGSAHGTSVVRNVTFENFDVQNTEYAFQIQSCYGEDQSYCDANPSTAQLSQVMAKGFRGATAKKYAPTVANINCPAAGSCGVSLSDFTVKPPSGTAKYLCSNTPSNLGVACSGSASG</sequence>
<evidence type="ECO:0000256" key="4">
    <source>
        <dbReference type="ARBA" id="ARBA00022729"/>
    </source>
</evidence>